<dbReference type="RefSeq" id="WP_133556806.1">
    <property type="nucleotide sequence ID" value="NZ_SNWM01000003.1"/>
</dbReference>
<accession>A0A4R6IJ12</accession>
<dbReference type="EMBL" id="SNWM01000003">
    <property type="protein sequence ID" value="TDO21915.1"/>
    <property type="molecule type" value="Genomic_DNA"/>
</dbReference>
<dbReference type="Proteomes" id="UP000295499">
    <property type="component" value="Unassembled WGS sequence"/>
</dbReference>
<gene>
    <name evidence="1" type="ORF">CLV32_3023</name>
</gene>
<name>A0A4R6IJ12_9SPHI</name>
<proteinExistence type="predicted"/>
<sequence>MKTFVKTTTNNQYDSVMRVMKNPFPTPYGEWTDNKAIYISISDARRASVTDPTKYKDPDEEVEVISFEEFSRRDPKEQHSHQYKWYIEKYRNHPENINP</sequence>
<reference evidence="1 2" key="1">
    <citation type="submission" date="2019-03" db="EMBL/GenBank/DDBJ databases">
        <title>Genomic Encyclopedia of Archaeal and Bacterial Type Strains, Phase II (KMG-II): from individual species to whole genera.</title>
        <authorList>
            <person name="Goeker M."/>
        </authorList>
    </citation>
    <scope>NUCLEOTIDE SEQUENCE [LARGE SCALE GENOMIC DNA]</scope>
    <source>
        <strain evidence="1 2">DSM 19034</strain>
    </source>
</reference>
<protein>
    <submittedName>
        <fullName evidence="1">Uncharacterized protein</fullName>
    </submittedName>
</protein>
<dbReference type="AlphaFoldDB" id="A0A4R6IJ12"/>
<organism evidence="1 2">
    <name type="scientific">Pedobacter duraquae</name>
    <dbReference type="NCBI Taxonomy" id="425511"/>
    <lineage>
        <taxon>Bacteria</taxon>
        <taxon>Pseudomonadati</taxon>
        <taxon>Bacteroidota</taxon>
        <taxon>Sphingobacteriia</taxon>
        <taxon>Sphingobacteriales</taxon>
        <taxon>Sphingobacteriaceae</taxon>
        <taxon>Pedobacter</taxon>
    </lineage>
</organism>
<evidence type="ECO:0000313" key="2">
    <source>
        <dbReference type="Proteomes" id="UP000295499"/>
    </source>
</evidence>
<keyword evidence="2" id="KW-1185">Reference proteome</keyword>
<evidence type="ECO:0000313" key="1">
    <source>
        <dbReference type="EMBL" id="TDO21915.1"/>
    </source>
</evidence>
<comment type="caution">
    <text evidence="1">The sequence shown here is derived from an EMBL/GenBank/DDBJ whole genome shotgun (WGS) entry which is preliminary data.</text>
</comment>